<dbReference type="RefSeq" id="WP_225690563.1">
    <property type="nucleotide sequence ID" value="NZ_JAERSE020000006.1"/>
</dbReference>
<name>A0ABS8A5Y5_9FLAO</name>
<gene>
    <name evidence="2" type="ORF">JI747_019650</name>
</gene>
<evidence type="ECO:0000313" key="3">
    <source>
        <dbReference type="Proteomes" id="UP000618240"/>
    </source>
</evidence>
<feature type="chain" id="PRO_5046033323" evidence="1">
    <location>
        <begin position="24"/>
        <end position="171"/>
    </location>
</feature>
<reference evidence="2 3" key="1">
    <citation type="submission" date="2021-09" db="EMBL/GenBank/DDBJ databases">
        <title>Genome sequencing and assembly of Chryseobacterium sp. RG1.</title>
        <authorList>
            <person name="Chhetri G."/>
        </authorList>
    </citation>
    <scope>NUCLEOTIDE SEQUENCE [LARGE SCALE GENOMIC DNA]</scope>
    <source>
        <strain evidence="2 3">RG1</strain>
    </source>
</reference>
<keyword evidence="3" id="KW-1185">Reference proteome</keyword>
<evidence type="ECO:0000256" key="1">
    <source>
        <dbReference type="SAM" id="SignalP"/>
    </source>
</evidence>
<protein>
    <submittedName>
        <fullName evidence="2">Uncharacterized protein</fullName>
    </submittedName>
</protein>
<accession>A0ABS8A5Y5</accession>
<dbReference type="Proteomes" id="UP000618240">
    <property type="component" value="Unassembled WGS sequence"/>
</dbReference>
<evidence type="ECO:0000313" key="2">
    <source>
        <dbReference type="EMBL" id="MCA6069388.1"/>
    </source>
</evidence>
<sequence>MKNLIKILIFAFAYFSNYAVVYAQSIDCSRNNTIQANNQKIREVTYQYIRLAASQNTNKEIMNSLALDYIEIQTSFNALFTSMKEDKANFASKKKICTRYSKELLDLTKKANDYDKRIFEIISPNTKSTSFGVSDVLSIIDWLFKKHNEGTETFYNKLKWDDWEDVIKSKK</sequence>
<organism evidence="2 3">
    <name type="scientific">Chryseobacterium tagetis</name>
    <dbReference type="NCBI Taxonomy" id="2801334"/>
    <lineage>
        <taxon>Bacteria</taxon>
        <taxon>Pseudomonadati</taxon>
        <taxon>Bacteroidota</taxon>
        <taxon>Flavobacteriia</taxon>
        <taxon>Flavobacteriales</taxon>
        <taxon>Weeksellaceae</taxon>
        <taxon>Chryseobacterium group</taxon>
        <taxon>Chryseobacterium</taxon>
    </lineage>
</organism>
<keyword evidence="1" id="KW-0732">Signal</keyword>
<comment type="caution">
    <text evidence="2">The sequence shown here is derived from an EMBL/GenBank/DDBJ whole genome shotgun (WGS) entry which is preliminary data.</text>
</comment>
<proteinExistence type="predicted"/>
<feature type="signal peptide" evidence="1">
    <location>
        <begin position="1"/>
        <end position="23"/>
    </location>
</feature>
<dbReference type="EMBL" id="JAERSE020000006">
    <property type="protein sequence ID" value="MCA6069388.1"/>
    <property type="molecule type" value="Genomic_DNA"/>
</dbReference>